<keyword evidence="2" id="KW-1185">Reference proteome</keyword>
<reference evidence="1" key="1">
    <citation type="submission" date="2022-09" db="EMBL/GenBank/DDBJ databases">
        <title>Complete Genomes of Fervidibacillus albus and Fervidibacillus halotolerans isolated from tidal flat sediments.</title>
        <authorList>
            <person name="Kwon K.K."/>
            <person name="Yang S.-H."/>
            <person name="Park M.J."/>
            <person name="Oh H.-M."/>
        </authorList>
    </citation>
    <scope>NUCLEOTIDE SEQUENCE</scope>
    <source>
        <strain evidence="1">MEBiC13594</strain>
    </source>
</reference>
<accession>A0A9E8M141</accession>
<evidence type="ECO:0000313" key="2">
    <source>
        <dbReference type="Proteomes" id="UP001164726"/>
    </source>
</evidence>
<dbReference type="EMBL" id="CP106877">
    <property type="protein sequence ID" value="WAA13452.1"/>
    <property type="molecule type" value="Genomic_DNA"/>
</dbReference>
<name>A0A9E8M141_9BACI</name>
<organism evidence="1 2">
    <name type="scientific">Fervidibacillus halotolerans</name>
    <dbReference type="NCBI Taxonomy" id="2980027"/>
    <lineage>
        <taxon>Bacteria</taxon>
        <taxon>Bacillati</taxon>
        <taxon>Bacillota</taxon>
        <taxon>Bacilli</taxon>
        <taxon>Bacillales</taxon>
        <taxon>Bacillaceae</taxon>
        <taxon>Fervidibacillus</taxon>
    </lineage>
</organism>
<dbReference type="Proteomes" id="UP001164726">
    <property type="component" value="Chromosome"/>
</dbReference>
<dbReference type="AlphaFoldDB" id="A0A9E8M141"/>
<proteinExistence type="predicted"/>
<evidence type="ECO:0000313" key="1">
    <source>
        <dbReference type="EMBL" id="WAA13452.1"/>
    </source>
</evidence>
<dbReference type="KEGG" id="fhl:OE105_04895"/>
<protein>
    <submittedName>
        <fullName evidence="1">Uncharacterized protein</fullName>
    </submittedName>
</protein>
<sequence length="92" mass="10956">MLCKLENFNEFWPLPLLLSLLVKLPFVKRFILSAKNNSFQQLTIFHLFIPRMNFKIIDHKPPSRSFIHFPLFVKNKTKKPVADEFLINEPDD</sequence>
<gene>
    <name evidence="1" type="ORF">OE105_04895</name>
</gene>
<dbReference type="RefSeq" id="WP_275421621.1">
    <property type="nucleotide sequence ID" value="NZ_CP106877.1"/>
</dbReference>